<organism evidence="4 5">
    <name type="scientific">Nitrosotalea devaniterrae</name>
    <dbReference type="NCBI Taxonomy" id="1078905"/>
    <lineage>
        <taxon>Archaea</taxon>
        <taxon>Nitrososphaerota</taxon>
        <taxon>Nitrososphaeria</taxon>
        <taxon>Nitrosotaleales</taxon>
        <taxon>Nitrosotaleaceae</taxon>
        <taxon>Nitrosotalea</taxon>
    </lineage>
</organism>
<dbReference type="SUPFAM" id="SSF49764">
    <property type="entry name" value="HSP20-like chaperones"/>
    <property type="match status" value="1"/>
</dbReference>
<dbReference type="InterPro" id="IPR008978">
    <property type="entry name" value="HSP20-like_chaperone"/>
</dbReference>
<dbReference type="Pfam" id="PF00011">
    <property type="entry name" value="HSP20"/>
    <property type="match status" value="1"/>
</dbReference>
<reference evidence="5" key="1">
    <citation type="submission" date="2015-10" db="EMBL/GenBank/DDBJ databases">
        <authorList>
            <person name="Lehtovirta-Morley L.E."/>
            <person name="Vieille C."/>
        </authorList>
    </citation>
    <scope>NUCLEOTIDE SEQUENCE [LARGE SCALE GENOMIC DNA]</scope>
</reference>
<dbReference type="EMBL" id="LN890280">
    <property type="protein sequence ID" value="CUR52779.1"/>
    <property type="molecule type" value="Genomic_DNA"/>
</dbReference>
<dbReference type="CDD" id="cd06464">
    <property type="entry name" value="ACD_sHsps-like"/>
    <property type="match status" value="1"/>
</dbReference>
<evidence type="ECO:0000313" key="4">
    <source>
        <dbReference type="EMBL" id="CUR52779.1"/>
    </source>
</evidence>
<protein>
    <submittedName>
        <fullName evidence="4">Putative Hsp20/alpha crystallin family protein</fullName>
    </submittedName>
</protein>
<evidence type="ECO:0000259" key="3">
    <source>
        <dbReference type="PROSITE" id="PS01031"/>
    </source>
</evidence>
<feature type="domain" description="SHSP" evidence="3">
    <location>
        <begin position="27"/>
        <end position="133"/>
    </location>
</feature>
<dbReference type="PANTHER" id="PTHR11527">
    <property type="entry name" value="HEAT-SHOCK PROTEIN 20 FAMILY MEMBER"/>
    <property type="match status" value="1"/>
</dbReference>
<dbReference type="AlphaFoldDB" id="A0A128A604"/>
<dbReference type="Proteomes" id="UP000196239">
    <property type="component" value="Chromosome 1"/>
</dbReference>
<dbReference type="InterPro" id="IPR002068">
    <property type="entry name" value="A-crystallin/Hsp20_dom"/>
</dbReference>
<comment type="similarity">
    <text evidence="1 2">Belongs to the small heat shock protein (HSP20) family.</text>
</comment>
<name>A0A128A604_9ARCH</name>
<accession>A0A128A604</accession>
<dbReference type="Gene3D" id="2.60.40.790">
    <property type="match status" value="1"/>
</dbReference>
<dbReference type="KEGG" id="ndv:NDEV_2017"/>
<dbReference type="InterPro" id="IPR031107">
    <property type="entry name" value="Small_HSP"/>
</dbReference>
<evidence type="ECO:0000313" key="5">
    <source>
        <dbReference type="Proteomes" id="UP000196239"/>
    </source>
</evidence>
<dbReference type="PROSITE" id="PS01031">
    <property type="entry name" value="SHSP"/>
    <property type="match status" value="1"/>
</dbReference>
<proteinExistence type="inferred from homology"/>
<keyword evidence="5" id="KW-1185">Reference proteome</keyword>
<evidence type="ECO:0000256" key="1">
    <source>
        <dbReference type="PROSITE-ProRule" id="PRU00285"/>
    </source>
</evidence>
<dbReference type="NCBIfam" id="NF041799">
    <property type="entry name" value="Hsp14"/>
    <property type="match status" value="1"/>
</dbReference>
<evidence type="ECO:0000256" key="2">
    <source>
        <dbReference type="RuleBase" id="RU003616"/>
    </source>
</evidence>
<gene>
    <name evidence="4" type="ORF">NDEV_2017</name>
</gene>
<sequence length="133" mass="15179">MINDTIMGIGHYMVKEVMREIGNKSREFYEFVLPPVDMILQNDSLVVSIDMPGFDKKEIKLRLNGNILSISATREDEVEGTIVWKQRPRFIDKKIRLPIEVKDDENPGASAKYRDGVLTLTIPTKTGKNITIE</sequence>